<sequence>MLKVEYVHRHRFATRAEARLKISTWITQLLQHQAPPQRRRRAVTRHLREHHPRST</sequence>
<dbReference type="Proteomes" id="UP001432209">
    <property type="component" value="Chromosome"/>
</dbReference>
<gene>
    <name evidence="2" type="ORF">OG442_03640</name>
</gene>
<dbReference type="RefSeq" id="WP_329082317.1">
    <property type="nucleotide sequence ID" value="NZ_CP109495.1"/>
</dbReference>
<evidence type="ECO:0000313" key="2">
    <source>
        <dbReference type="EMBL" id="WUX57176.1"/>
    </source>
</evidence>
<name>A0ABZ2AEX6_STRNV</name>
<dbReference type="EMBL" id="CP109495">
    <property type="protein sequence ID" value="WUX57176.1"/>
    <property type="molecule type" value="Genomic_DNA"/>
</dbReference>
<feature type="region of interest" description="Disordered" evidence="1">
    <location>
        <begin position="31"/>
        <end position="55"/>
    </location>
</feature>
<feature type="compositionally biased region" description="Basic residues" evidence="1">
    <location>
        <begin position="37"/>
        <end position="55"/>
    </location>
</feature>
<organism evidence="2 3">
    <name type="scientific">Streptomyces niveus</name>
    <name type="common">Streptomyces spheroides</name>
    <dbReference type="NCBI Taxonomy" id="193462"/>
    <lineage>
        <taxon>Bacteria</taxon>
        <taxon>Bacillati</taxon>
        <taxon>Actinomycetota</taxon>
        <taxon>Actinomycetes</taxon>
        <taxon>Kitasatosporales</taxon>
        <taxon>Streptomycetaceae</taxon>
        <taxon>Streptomyces</taxon>
    </lineage>
</organism>
<evidence type="ECO:0000256" key="1">
    <source>
        <dbReference type="SAM" id="MobiDB-lite"/>
    </source>
</evidence>
<proteinExistence type="predicted"/>
<protein>
    <recommendedName>
        <fullName evidence="4">Integrase</fullName>
    </recommendedName>
</protein>
<reference evidence="2" key="1">
    <citation type="submission" date="2022-10" db="EMBL/GenBank/DDBJ databases">
        <title>The complete genomes of actinobacterial strains from the NBC collection.</title>
        <authorList>
            <person name="Joergensen T.S."/>
            <person name="Alvarez Arevalo M."/>
            <person name="Sterndorff E.B."/>
            <person name="Faurdal D."/>
            <person name="Vuksanovic O."/>
            <person name="Mourched A.-S."/>
            <person name="Charusanti P."/>
            <person name="Shaw S."/>
            <person name="Blin K."/>
            <person name="Weber T."/>
        </authorList>
    </citation>
    <scope>NUCLEOTIDE SEQUENCE</scope>
    <source>
        <strain evidence="2">NBC_01432</strain>
    </source>
</reference>
<evidence type="ECO:0000313" key="3">
    <source>
        <dbReference type="Proteomes" id="UP001432209"/>
    </source>
</evidence>
<keyword evidence="3" id="KW-1185">Reference proteome</keyword>
<accession>A0ABZ2AEX6</accession>
<evidence type="ECO:0008006" key="4">
    <source>
        <dbReference type="Google" id="ProtNLM"/>
    </source>
</evidence>